<evidence type="ECO:0000256" key="4">
    <source>
        <dbReference type="ARBA" id="ARBA00022452"/>
    </source>
</evidence>
<dbReference type="Gene3D" id="2.40.170.20">
    <property type="entry name" value="TonB-dependent receptor, beta-barrel domain"/>
    <property type="match status" value="1"/>
</dbReference>
<dbReference type="FunFam" id="2.170.130.10:FF:000001">
    <property type="entry name" value="Catecholate siderophore TonB-dependent receptor"/>
    <property type="match status" value="1"/>
</dbReference>
<accession>A0A1V2GYX6</accession>
<dbReference type="InterPro" id="IPR036942">
    <property type="entry name" value="Beta-barrel_TonB_sf"/>
</dbReference>
<comment type="subcellular location">
    <subcellularLocation>
        <location evidence="1 14">Cell outer membrane</location>
        <topology evidence="1 14">Multi-pass membrane protein</topology>
    </subcellularLocation>
</comment>
<evidence type="ECO:0000256" key="3">
    <source>
        <dbReference type="ARBA" id="ARBA00022448"/>
    </source>
</evidence>
<evidence type="ECO:0000256" key="9">
    <source>
        <dbReference type="ARBA" id="ARBA00023065"/>
    </source>
</evidence>
<dbReference type="Gene3D" id="3.55.50.30">
    <property type="match status" value="1"/>
</dbReference>
<feature type="domain" description="Secretin/TonB short N-terminal" evidence="18">
    <location>
        <begin position="62"/>
        <end position="113"/>
    </location>
</feature>
<keyword evidence="7 17" id="KW-0732">Signal</keyword>
<evidence type="ECO:0000256" key="8">
    <source>
        <dbReference type="ARBA" id="ARBA00023004"/>
    </source>
</evidence>
<comment type="caution">
    <text evidence="19">The sequence shown here is derived from an EMBL/GenBank/DDBJ whole genome shotgun (WGS) entry which is preliminary data.</text>
</comment>
<keyword evidence="13 14" id="KW-0998">Cell outer membrane</keyword>
<dbReference type="Pfam" id="PF07715">
    <property type="entry name" value="Plug"/>
    <property type="match status" value="1"/>
</dbReference>
<dbReference type="Gene3D" id="2.170.130.10">
    <property type="entry name" value="TonB-dependent receptor, plug domain"/>
    <property type="match status" value="1"/>
</dbReference>
<keyword evidence="8" id="KW-0408">Iron</keyword>
<dbReference type="InterPro" id="IPR011662">
    <property type="entry name" value="Secretin/TonB_short_N"/>
</dbReference>
<dbReference type="GO" id="GO:0015891">
    <property type="term" value="P:siderophore transport"/>
    <property type="evidence" value="ECO:0007669"/>
    <property type="project" value="InterPro"/>
</dbReference>
<evidence type="ECO:0000259" key="18">
    <source>
        <dbReference type="SMART" id="SM00965"/>
    </source>
</evidence>
<dbReference type="InterPro" id="IPR012910">
    <property type="entry name" value="Plug_dom"/>
</dbReference>
<dbReference type="AlphaFoldDB" id="A0A1V2GYX6"/>
<dbReference type="EMBL" id="MLCO01000203">
    <property type="protein sequence ID" value="ONG50121.1"/>
    <property type="molecule type" value="Genomic_DNA"/>
</dbReference>
<dbReference type="Pfam" id="PF07660">
    <property type="entry name" value="STN"/>
    <property type="match status" value="1"/>
</dbReference>
<dbReference type="OrthoDB" id="9760333at2"/>
<keyword evidence="12" id="KW-0675">Receptor</keyword>
<dbReference type="PROSITE" id="PS01156">
    <property type="entry name" value="TONB_DEPENDENT_REC_2"/>
    <property type="match status" value="1"/>
</dbReference>
<keyword evidence="4 14" id="KW-1134">Transmembrane beta strand</keyword>
<evidence type="ECO:0000256" key="15">
    <source>
        <dbReference type="PROSITE-ProRule" id="PRU10144"/>
    </source>
</evidence>
<evidence type="ECO:0000256" key="5">
    <source>
        <dbReference type="ARBA" id="ARBA00022496"/>
    </source>
</evidence>
<dbReference type="Proteomes" id="UP000188879">
    <property type="component" value="Unassembled WGS sequence"/>
</dbReference>
<dbReference type="InterPro" id="IPR037066">
    <property type="entry name" value="Plug_dom_sf"/>
</dbReference>
<reference evidence="19 20" key="1">
    <citation type="submission" date="2016-10" db="EMBL/GenBank/DDBJ databases">
        <title>Draft Genome sequence of Roseomonas sp. strain M3.</title>
        <authorList>
            <person name="Subhash Y."/>
            <person name="Lee S."/>
        </authorList>
    </citation>
    <scope>NUCLEOTIDE SEQUENCE [LARGE SCALE GENOMIC DNA]</scope>
    <source>
        <strain evidence="19 20">M3</strain>
    </source>
</reference>
<evidence type="ECO:0000256" key="13">
    <source>
        <dbReference type="ARBA" id="ARBA00023237"/>
    </source>
</evidence>
<dbReference type="GO" id="GO:0009279">
    <property type="term" value="C:cell outer membrane"/>
    <property type="evidence" value="ECO:0007669"/>
    <property type="project" value="UniProtKB-SubCell"/>
</dbReference>
<evidence type="ECO:0000256" key="2">
    <source>
        <dbReference type="ARBA" id="ARBA00009810"/>
    </source>
</evidence>
<keyword evidence="5" id="KW-0410">Iron transport</keyword>
<dbReference type="InterPro" id="IPR039426">
    <property type="entry name" value="TonB-dep_rcpt-like"/>
</dbReference>
<protein>
    <submittedName>
        <fullName evidence="19">Ligand-gated channel protein</fullName>
    </submittedName>
</protein>
<dbReference type="RefSeq" id="WP_076958948.1">
    <property type="nucleotide sequence ID" value="NZ_MLCO01000203.1"/>
</dbReference>
<dbReference type="CDD" id="cd01347">
    <property type="entry name" value="ligand_gated_channel"/>
    <property type="match status" value="1"/>
</dbReference>
<dbReference type="InterPro" id="IPR000531">
    <property type="entry name" value="Beta-barrel_TonB"/>
</dbReference>
<dbReference type="PROSITE" id="PS52016">
    <property type="entry name" value="TONB_DEPENDENT_REC_3"/>
    <property type="match status" value="1"/>
</dbReference>
<dbReference type="PANTHER" id="PTHR32552:SF68">
    <property type="entry name" value="FERRICHROME OUTER MEMBRANE TRANSPORTER_PHAGE RECEPTOR"/>
    <property type="match status" value="1"/>
</dbReference>
<dbReference type="PANTHER" id="PTHR32552">
    <property type="entry name" value="FERRICHROME IRON RECEPTOR-RELATED"/>
    <property type="match status" value="1"/>
</dbReference>
<keyword evidence="10 16" id="KW-0798">TonB box</keyword>
<dbReference type="NCBIfam" id="TIGR01783">
    <property type="entry name" value="TonB-siderophor"/>
    <property type="match status" value="1"/>
</dbReference>
<dbReference type="InterPro" id="IPR010917">
    <property type="entry name" value="TonB_rcpt_CS"/>
</dbReference>
<gene>
    <name evidence="19" type="ORF">BKE38_19330</name>
</gene>
<keyword evidence="9" id="KW-0406">Ion transport</keyword>
<evidence type="ECO:0000256" key="7">
    <source>
        <dbReference type="ARBA" id="ARBA00022729"/>
    </source>
</evidence>
<organism evidence="19 20">
    <name type="scientific">Teichococcus deserti</name>
    <dbReference type="NCBI Taxonomy" id="1817963"/>
    <lineage>
        <taxon>Bacteria</taxon>
        <taxon>Pseudomonadati</taxon>
        <taxon>Pseudomonadota</taxon>
        <taxon>Alphaproteobacteria</taxon>
        <taxon>Acetobacterales</taxon>
        <taxon>Roseomonadaceae</taxon>
        <taxon>Roseomonas</taxon>
    </lineage>
</organism>
<evidence type="ECO:0000256" key="17">
    <source>
        <dbReference type="SAM" id="SignalP"/>
    </source>
</evidence>
<dbReference type="FunFam" id="2.40.170.20:FF:000005">
    <property type="entry name" value="TonB-dependent siderophore receptor"/>
    <property type="match status" value="1"/>
</dbReference>
<feature type="chain" id="PRO_5012301974" evidence="17">
    <location>
        <begin position="23"/>
        <end position="799"/>
    </location>
</feature>
<dbReference type="Pfam" id="PF00593">
    <property type="entry name" value="TonB_dep_Rec_b-barrel"/>
    <property type="match status" value="1"/>
</dbReference>
<name>A0A1V2GYX6_9PROT</name>
<dbReference type="InterPro" id="IPR010105">
    <property type="entry name" value="TonB_sidphr_rcpt"/>
</dbReference>
<dbReference type="SUPFAM" id="SSF56935">
    <property type="entry name" value="Porins"/>
    <property type="match status" value="1"/>
</dbReference>
<comment type="similarity">
    <text evidence="2 14 16">Belongs to the TonB-dependent receptor family.</text>
</comment>
<dbReference type="GO" id="GO:0038023">
    <property type="term" value="F:signaling receptor activity"/>
    <property type="evidence" value="ECO:0007669"/>
    <property type="project" value="InterPro"/>
</dbReference>
<evidence type="ECO:0000256" key="10">
    <source>
        <dbReference type="ARBA" id="ARBA00023077"/>
    </source>
</evidence>
<evidence type="ECO:0000256" key="12">
    <source>
        <dbReference type="ARBA" id="ARBA00023170"/>
    </source>
</evidence>
<evidence type="ECO:0000256" key="14">
    <source>
        <dbReference type="PROSITE-ProRule" id="PRU01360"/>
    </source>
</evidence>
<evidence type="ECO:0000256" key="1">
    <source>
        <dbReference type="ARBA" id="ARBA00004571"/>
    </source>
</evidence>
<dbReference type="GO" id="GO:0015344">
    <property type="term" value="F:siderophore uptake transmembrane transporter activity"/>
    <property type="evidence" value="ECO:0007669"/>
    <property type="project" value="TreeGrafter"/>
</dbReference>
<sequence>MRPTSLAARHALAWLLATTCLAAPAFAQAPAAAETAQALRRFDIPSQPLPAALAAFGLQSGLQVSYPSALDAGATAPGVSGVMTPEEGLRRLLSGSGLTWRFAGPGTVTLVPLPRPAADGAMALPQVDVQAAASRGYSPVVGMVAPLSATASKTDTPLSEIPQSISVVPRAQLEQQNVQSISEALRYVPGVAIESYGVDPKGFDWILLRGFNAQGTSDYRDGLRQANNSYSFFRSEPYALERIEILRGPASVLYGQADAGGIVNRVSKRPSATPAREVLIQAGNNNRLQAAVDATGPLDQDGHFLYRLVGVVRRSDTGFAYGNGQEVGDDRIYIAPSLTWAPDSSTSVTLFADYLRDESGGTINLITRGARPSRNLVGDPNFDLFSQKQFNIGYQFEHRFNSTLTLRQNLRYAEVDVLLNNLQLLALGADGRTYSRYARRFDEHLSQFSVDTQLQADFTTGPVAHTLLGGVDYYRTAGRVRRSIGTAPSLDRLNPVYGVSIAYPTLPQVDYNSWYDQLGLYLQDQARIDRWIFTLGGRFDSYSSDTHNELARTRTSQDDTTFTGRAGISYAAPWGVTPYVSYSESFVPNSGISSPATGSRPFEPSFGRQWEAGVKYQPDGMDALLTAAVFDIVKSNVLTTDLRSAGFSVAEGEVRSRGLELEGRASLVRGLDLLASYTYTDAEVTRSNSGTAGKEPTLVPRHMASAWAHYRVPGGVLESLSLGAGIRYIGATWGDQANTLRVAAHTLLDLALGYEIGRARLQLTATNLTDERVISTCGAQDACYLAAGRTVIAGVRYRF</sequence>
<evidence type="ECO:0000313" key="19">
    <source>
        <dbReference type="EMBL" id="ONG50121.1"/>
    </source>
</evidence>
<evidence type="ECO:0000256" key="6">
    <source>
        <dbReference type="ARBA" id="ARBA00022692"/>
    </source>
</evidence>
<keyword evidence="6 14" id="KW-0812">Transmembrane</keyword>
<proteinExistence type="inferred from homology"/>
<keyword evidence="3 14" id="KW-0813">Transport</keyword>
<keyword evidence="20" id="KW-1185">Reference proteome</keyword>
<evidence type="ECO:0000256" key="16">
    <source>
        <dbReference type="RuleBase" id="RU003357"/>
    </source>
</evidence>
<feature type="signal peptide" evidence="17">
    <location>
        <begin position="1"/>
        <end position="22"/>
    </location>
</feature>
<evidence type="ECO:0000313" key="20">
    <source>
        <dbReference type="Proteomes" id="UP000188879"/>
    </source>
</evidence>
<keyword evidence="11 14" id="KW-0472">Membrane</keyword>
<feature type="short sequence motif" description="TonB C-terminal box" evidence="15">
    <location>
        <begin position="782"/>
        <end position="799"/>
    </location>
</feature>
<evidence type="ECO:0000256" key="11">
    <source>
        <dbReference type="ARBA" id="ARBA00023136"/>
    </source>
</evidence>
<dbReference type="SMART" id="SM00965">
    <property type="entry name" value="STN"/>
    <property type="match status" value="1"/>
</dbReference>